<dbReference type="PANTHER" id="PTHR28023">
    <property type="entry name" value="UPF0357 PROTEIN YCL012C"/>
    <property type="match status" value="1"/>
</dbReference>
<evidence type="ECO:0000256" key="3">
    <source>
        <dbReference type="SAM" id="Phobius"/>
    </source>
</evidence>
<comment type="caution">
    <text evidence="4">The sequence shown here is derived from an EMBL/GenBank/DDBJ whole genome shotgun (WGS) entry which is preliminary data.</text>
</comment>
<dbReference type="InterPro" id="IPR018559">
    <property type="entry name" value="DUF2015"/>
</dbReference>
<keyword evidence="5" id="KW-1185">Reference proteome</keyword>
<dbReference type="Pfam" id="PF09435">
    <property type="entry name" value="DUF2015"/>
    <property type="match status" value="1"/>
</dbReference>
<evidence type="ECO:0000256" key="2">
    <source>
        <dbReference type="ARBA" id="ARBA00022729"/>
    </source>
</evidence>
<feature type="transmembrane region" description="Helical" evidence="3">
    <location>
        <begin position="6"/>
        <end position="23"/>
    </location>
</feature>
<protein>
    <submittedName>
        <fullName evidence="4">Uncharacterized protein</fullName>
    </submittedName>
</protein>
<organism evidence="4 5">
    <name type="scientific">Dimargaris verticillata</name>
    <dbReference type="NCBI Taxonomy" id="2761393"/>
    <lineage>
        <taxon>Eukaryota</taxon>
        <taxon>Fungi</taxon>
        <taxon>Fungi incertae sedis</taxon>
        <taxon>Zoopagomycota</taxon>
        <taxon>Kickxellomycotina</taxon>
        <taxon>Dimargaritomycetes</taxon>
        <taxon>Dimargaritales</taxon>
        <taxon>Dimargaritaceae</taxon>
        <taxon>Dimargaris</taxon>
    </lineage>
</organism>
<gene>
    <name evidence="4" type="ORF">H4R34_000254</name>
</gene>
<keyword evidence="2" id="KW-0732">Signal</keyword>
<keyword evidence="3" id="KW-1133">Transmembrane helix</keyword>
<name>A0A9W8EC20_9FUNG</name>
<evidence type="ECO:0000313" key="5">
    <source>
        <dbReference type="Proteomes" id="UP001151582"/>
    </source>
</evidence>
<dbReference type="PANTHER" id="PTHR28023:SF1">
    <property type="entry name" value="UPF0357 PROTEIN YCL012C"/>
    <property type="match status" value="1"/>
</dbReference>
<comment type="similarity">
    <text evidence="1">Belongs to the UPF0357 family.</text>
</comment>
<dbReference type="EMBL" id="JANBQB010000005">
    <property type="protein sequence ID" value="KAJ1985077.1"/>
    <property type="molecule type" value="Genomic_DNA"/>
</dbReference>
<keyword evidence="3" id="KW-0812">Transmembrane</keyword>
<keyword evidence="3" id="KW-0472">Membrane</keyword>
<dbReference type="AlphaFoldDB" id="A0A9W8EC20"/>
<sequence>MYAVVYLLPLAAITLWYLVHIWYKHRHPQGLEQPPDNPNHAEGLFWLQRLNVFRYFGHGGYQPTLTNAPGSFQANLESGFSSATFDLSENIASGDPRAGLERTEELQAIMKAHSCGFDKARKIYHQRNLQRHNIDPNTGIPLDPKAVVFGSKW</sequence>
<dbReference type="OrthoDB" id="447314at2759"/>
<reference evidence="4" key="1">
    <citation type="submission" date="2022-07" db="EMBL/GenBank/DDBJ databases">
        <title>Phylogenomic reconstructions and comparative analyses of Kickxellomycotina fungi.</title>
        <authorList>
            <person name="Reynolds N.K."/>
            <person name="Stajich J.E."/>
            <person name="Barry K."/>
            <person name="Grigoriev I.V."/>
            <person name="Crous P."/>
            <person name="Smith M.E."/>
        </authorList>
    </citation>
    <scope>NUCLEOTIDE SEQUENCE</scope>
    <source>
        <strain evidence="4">RSA 567</strain>
    </source>
</reference>
<evidence type="ECO:0000256" key="1">
    <source>
        <dbReference type="ARBA" id="ARBA00008325"/>
    </source>
</evidence>
<evidence type="ECO:0000313" key="4">
    <source>
        <dbReference type="EMBL" id="KAJ1985077.1"/>
    </source>
</evidence>
<accession>A0A9W8EC20</accession>
<proteinExistence type="inferred from homology"/>
<dbReference type="Proteomes" id="UP001151582">
    <property type="component" value="Unassembled WGS sequence"/>
</dbReference>